<evidence type="ECO:0000313" key="3">
    <source>
        <dbReference type="EMBL" id="PYE16955.1"/>
    </source>
</evidence>
<dbReference type="Proteomes" id="UP000247591">
    <property type="component" value="Unassembled WGS sequence"/>
</dbReference>
<keyword evidence="1" id="KW-0378">Hydrolase</keyword>
<dbReference type="AlphaFoldDB" id="A0A318S199"/>
<gene>
    <name evidence="3" type="ORF">DFR67_107200</name>
</gene>
<dbReference type="InterPro" id="IPR000868">
    <property type="entry name" value="Isochorismatase-like_dom"/>
</dbReference>
<dbReference type="RefSeq" id="WP_084836526.1">
    <property type="nucleotide sequence ID" value="NZ_QJSP01000007.1"/>
</dbReference>
<evidence type="ECO:0000313" key="4">
    <source>
        <dbReference type="Proteomes" id="UP000247591"/>
    </source>
</evidence>
<organism evidence="3 4">
    <name type="scientific">Williamsia limnetica</name>
    <dbReference type="NCBI Taxonomy" id="882452"/>
    <lineage>
        <taxon>Bacteria</taxon>
        <taxon>Bacillati</taxon>
        <taxon>Actinomycetota</taxon>
        <taxon>Actinomycetes</taxon>
        <taxon>Mycobacteriales</taxon>
        <taxon>Nocardiaceae</taxon>
        <taxon>Williamsia</taxon>
    </lineage>
</organism>
<accession>A0A318S199</accession>
<dbReference type="GO" id="GO:0016787">
    <property type="term" value="F:hydrolase activity"/>
    <property type="evidence" value="ECO:0007669"/>
    <property type="project" value="UniProtKB-KW"/>
</dbReference>
<comment type="caution">
    <text evidence="3">The sequence shown here is derived from an EMBL/GenBank/DDBJ whole genome shotgun (WGS) entry which is preliminary data.</text>
</comment>
<dbReference type="Gene3D" id="3.40.50.850">
    <property type="entry name" value="Isochorismatase-like"/>
    <property type="match status" value="1"/>
</dbReference>
<name>A0A318S199_WILLI</name>
<dbReference type="OrthoDB" id="3209829at2"/>
<protein>
    <submittedName>
        <fullName evidence="3">Nicotinamidase-related amidase</fullName>
    </submittedName>
</protein>
<dbReference type="PANTHER" id="PTHR43540">
    <property type="entry name" value="PEROXYUREIDOACRYLATE/UREIDOACRYLATE AMIDOHYDROLASE-RELATED"/>
    <property type="match status" value="1"/>
</dbReference>
<dbReference type="InterPro" id="IPR050272">
    <property type="entry name" value="Isochorismatase-like_hydrls"/>
</dbReference>
<sequence length="211" mass="21994">MGSRTEWDLAGTAVVAIECQNGTLGDDVAIPALRDAAGDLVDRIDEVLQAARAHGVRVVHAIYEGALGAANLGTEPLWRHIGPASANWTPGSLPTQVLPRLLDPADVVSPRHHGLSPVQGTELLPLLKNFGIHTVVLVGVSVNVAVLVTAAAAAGEGFHVVVARDAVRGVPPEYGEMVLENSIRQVARLARSTDLASQWQAAAANAQVAAR</sequence>
<dbReference type="EMBL" id="QJSP01000007">
    <property type="protein sequence ID" value="PYE16955.1"/>
    <property type="molecule type" value="Genomic_DNA"/>
</dbReference>
<dbReference type="Pfam" id="PF00857">
    <property type="entry name" value="Isochorismatase"/>
    <property type="match status" value="1"/>
</dbReference>
<reference evidence="3 4" key="1">
    <citation type="submission" date="2018-06" db="EMBL/GenBank/DDBJ databases">
        <title>Genomic Encyclopedia of Type Strains, Phase IV (KMG-IV): sequencing the most valuable type-strain genomes for metagenomic binning, comparative biology and taxonomic classification.</title>
        <authorList>
            <person name="Goeker M."/>
        </authorList>
    </citation>
    <scope>NUCLEOTIDE SEQUENCE [LARGE SCALE GENOMIC DNA]</scope>
    <source>
        <strain evidence="3 4">DSM 45521</strain>
    </source>
</reference>
<proteinExistence type="predicted"/>
<evidence type="ECO:0000256" key="1">
    <source>
        <dbReference type="ARBA" id="ARBA00022801"/>
    </source>
</evidence>
<dbReference type="SUPFAM" id="SSF52499">
    <property type="entry name" value="Isochorismatase-like hydrolases"/>
    <property type="match status" value="1"/>
</dbReference>
<dbReference type="InterPro" id="IPR036380">
    <property type="entry name" value="Isochorismatase-like_sf"/>
</dbReference>
<feature type="domain" description="Isochorismatase-like" evidence="2">
    <location>
        <begin position="12"/>
        <end position="189"/>
    </location>
</feature>
<evidence type="ECO:0000259" key="2">
    <source>
        <dbReference type="Pfam" id="PF00857"/>
    </source>
</evidence>
<keyword evidence="4" id="KW-1185">Reference proteome</keyword>